<dbReference type="GO" id="GO:0004519">
    <property type="term" value="F:endonuclease activity"/>
    <property type="evidence" value="ECO:0007669"/>
    <property type="project" value="UniProtKB-KW"/>
</dbReference>
<dbReference type="InterPro" id="IPR007889">
    <property type="entry name" value="HTH_Psq"/>
</dbReference>
<evidence type="ECO:0000256" key="1">
    <source>
        <dbReference type="SAM" id="MobiDB-lite"/>
    </source>
</evidence>
<evidence type="ECO:0000259" key="3">
    <source>
        <dbReference type="Pfam" id="PF05225"/>
    </source>
</evidence>
<keyword evidence="4" id="KW-0378">Hydrolase</keyword>
<dbReference type="SUPFAM" id="SSF46689">
    <property type="entry name" value="Homeodomain-like"/>
    <property type="match status" value="1"/>
</dbReference>
<feature type="region of interest" description="Disordered" evidence="1">
    <location>
        <begin position="1"/>
        <end position="20"/>
    </location>
</feature>
<dbReference type="AlphaFoldDB" id="A0AA38Q3M8"/>
<dbReference type="PANTHER" id="PTHR19303:SF74">
    <property type="entry name" value="POGO TRANSPOSABLE ELEMENT WITH KRAB DOMAIN"/>
    <property type="match status" value="1"/>
</dbReference>
<evidence type="ECO:0000259" key="2">
    <source>
        <dbReference type="Pfam" id="PF03184"/>
    </source>
</evidence>
<dbReference type="InterPro" id="IPR050863">
    <property type="entry name" value="CenT-Element_Derived"/>
</dbReference>
<feature type="compositionally biased region" description="Basic residues" evidence="1">
    <location>
        <begin position="1"/>
        <end position="14"/>
    </location>
</feature>
<dbReference type="GO" id="GO:0005634">
    <property type="term" value="C:nucleus"/>
    <property type="evidence" value="ECO:0007669"/>
    <property type="project" value="TreeGrafter"/>
</dbReference>
<comment type="caution">
    <text evidence="4">The sequence shown here is derived from an EMBL/GenBank/DDBJ whole genome shotgun (WGS) entry which is preliminary data.</text>
</comment>
<feature type="non-terminal residue" evidence="4">
    <location>
        <position position="1"/>
    </location>
</feature>
<reference evidence="4" key="1">
    <citation type="submission" date="2022-08" db="EMBL/GenBank/DDBJ databases">
        <authorList>
            <consortium name="DOE Joint Genome Institute"/>
            <person name="Min B."/>
            <person name="Riley R."/>
            <person name="Sierra-Patev S."/>
            <person name="Naranjo-Ortiz M."/>
            <person name="Looney B."/>
            <person name="Konkel Z."/>
            <person name="Slot J.C."/>
            <person name="Sakamoto Y."/>
            <person name="Steenwyk J.L."/>
            <person name="Rokas A."/>
            <person name="Carro J."/>
            <person name="Camarero S."/>
            <person name="Ferreira P."/>
            <person name="Molpeceres G."/>
            <person name="Ruiz-Duenas F.J."/>
            <person name="Serrano A."/>
            <person name="Henrissat B."/>
            <person name="Drula E."/>
            <person name="Hughes K.W."/>
            <person name="Mata J.L."/>
            <person name="Ishikawa N.K."/>
            <person name="Vargas-Isla R."/>
            <person name="Ushijima S."/>
            <person name="Smith C.A."/>
            <person name="Ahrendt S."/>
            <person name="Andreopoulos W."/>
            <person name="He G."/>
            <person name="Labutti K."/>
            <person name="Lipzen A."/>
            <person name="Ng V."/>
            <person name="Sandor L."/>
            <person name="Barry K."/>
            <person name="Martinez A.T."/>
            <person name="Xiao Y."/>
            <person name="Gibbons J.G."/>
            <person name="Terashima K."/>
            <person name="Hibbett D.S."/>
            <person name="Grigoriev I.V."/>
        </authorList>
    </citation>
    <scope>NUCLEOTIDE SEQUENCE</scope>
    <source>
        <strain evidence="4">TFB7829</strain>
    </source>
</reference>
<evidence type="ECO:0000313" key="5">
    <source>
        <dbReference type="Proteomes" id="UP001163850"/>
    </source>
</evidence>
<dbReference type="InterPro" id="IPR004875">
    <property type="entry name" value="DDE_SF_endonuclease_dom"/>
</dbReference>
<dbReference type="Gene3D" id="3.30.420.10">
    <property type="entry name" value="Ribonuclease H-like superfamily/Ribonuclease H"/>
    <property type="match status" value="1"/>
</dbReference>
<dbReference type="PANTHER" id="PTHR19303">
    <property type="entry name" value="TRANSPOSON"/>
    <property type="match status" value="1"/>
</dbReference>
<sequence>MTKPKQLRSTKRKPQIVNDEVEERLQQAKQSLFNSTDPKYRIAQAARNYNIPYDTLRNRLKGIQPRKKAHENEMILTTGEKQVVIEWIQYLGFAGIPVCKRTLRPKVKAILESALKTARGSGLDPKRAQAFNFPTVNHYFEQLQQLLTEHNIPWENIYNMDEKGVQLGGGRKNSGRKYFFSREDTKRYRQHSDDLQLVTVIDCVCADGTAPIKPAFVFPGARMHQEWMNVDNDILIATSENGWTDNEIGFQWFRQSFAPQATARRTAQGTSDKPILLIFDGHTSHISTEWIDLALERNIVLLCLPSHTTHRLQPLDVGCFGPLAQTWFNRCDDILEETGESMDLRNVVKEYCDCRQLAFKESSILQAWRKSGINPLNPEVFGDADYAPSIPSSTQTHFPDSFPRRLP</sequence>
<accession>A0AA38Q3M8</accession>
<protein>
    <submittedName>
        <fullName evidence="4">DDE superfamily endonuclease-domain-containing protein</fullName>
    </submittedName>
</protein>
<proteinExistence type="predicted"/>
<name>A0AA38Q3M8_9AGAR</name>
<dbReference type="Pfam" id="PF05225">
    <property type="entry name" value="HTH_psq"/>
    <property type="match status" value="1"/>
</dbReference>
<evidence type="ECO:0000313" key="4">
    <source>
        <dbReference type="EMBL" id="KAJ3986288.1"/>
    </source>
</evidence>
<organism evidence="4 5">
    <name type="scientific">Lentinula detonsa</name>
    <dbReference type="NCBI Taxonomy" id="2804962"/>
    <lineage>
        <taxon>Eukaryota</taxon>
        <taxon>Fungi</taxon>
        <taxon>Dikarya</taxon>
        <taxon>Basidiomycota</taxon>
        <taxon>Agaricomycotina</taxon>
        <taxon>Agaricomycetes</taxon>
        <taxon>Agaricomycetidae</taxon>
        <taxon>Agaricales</taxon>
        <taxon>Marasmiineae</taxon>
        <taxon>Omphalotaceae</taxon>
        <taxon>Lentinula</taxon>
    </lineage>
</organism>
<feature type="domain" description="DDE-1" evidence="2">
    <location>
        <begin position="198"/>
        <end position="368"/>
    </location>
</feature>
<keyword evidence="4" id="KW-0540">Nuclease</keyword>
<dbReference type="Pfam" id="PF03184">
    <property type="entry name" value="DDE_1"/>
    <property type="match status" value="1"/>
</dbReference>
<dbReference type="InterPro" id="IPR009057">
    <property type="entry name" value="Homeodomain-like_sf"/>
</dbReference>
<dbReference type="InterPro" id="IPR036397">
    <property type="entry name" value="RNaseH_sf"/>
</dbReference>
<dbReference type="Proteomes" id="UP001163850">
    <property type="component" value="Unassembled WGS sequence"/>
</dbReference>
<dbReference type="GO" id="GO:0003677">
    <property type="term" value="F:DNA binding"/>
    <property type="evidence" value="ECO:0007669"/>
    <property type="project" value="InterPro"/>
</dbReference>
<feature type="domain" description="HTH psq-type" evidence="3">
    <location>
        <begin position="42"/>
        <end position="65"/>
    </location>
</feature>
<dbReference type="EMBL" id="MU801944">
    <property type="protein sequence ID" value="KAJ3986288.1"/>
    <property type="molecule type" value="Genomic_DNA"/>
</dbReference>
<gene>
    <name evidence="4" type="ORF">F5890DRAFT_1407682</name>
</gene>
<keyword evidence="4" id="KW-0255">Endonuclease</keyword>